<sequence>MSEDFRSFADQLVLSPVGFAATRSSILDPSNRPDFVLQNLFSSLSSPQDALLAASGALLGGGPLAVEDPDDSDSSRPSSPTEQGPGAGSGLGASRSMALASVASASASQVAGSTASLKSLQPLMFSPRLTGNQPGAGAGPSARIFQAPEAGPGAGPSSGGPAPSGPGAGAYKRSTSTASLSGTAAGGAGSSSAFTYAYGEHLDGPVIRPSAASVSLPPTLGSMLRDLYTTAGAGGPGGAGTDGKGMRAKASAATEVLSIATPAAVRAFHQSLIQCRDARHAQIVRLCTDHYEAFVSSVEKLQGSHAAAIGLAESIRTLAECLEGSGNELLLFDGYIEKVNRAKKNITRAKGTLHRARLTVLAVGEILSRTHSKKYYAAIRTCERLYSTIQNMALTTTHAPLLHAYGGGVSGPSSSTAGRLGDGLNSAEAAAAGSAGSGRNPLLSPLDQSVVLFVADVRAWILSRARDELQKWLEQIRSVAQEVGRARLQAAILLLGQSTQTLPQSGQIFSLPVHEVAGFNTASHSLTAITSMGAASPAGRPPGSVISDMLASTPIIESVEDLVSFVPLYRSQHIAATLGTFATLAQYYAKNRKLQLDLALTVSLQSESSSTGLSPGEGGSEHGFPESRRSLGSPGPRAPPGVDISPSELLKADQVLSDVVGFFAIEAAAAYSWLEHITDFKLVSELWVFATQRLLALLAPVINSVHSKQSLLALRCRILAFVSAATSLMSPLESADISSAYSLDGHRALEYLTSRGALPGSSATGAATGAGAGSGPTAPAAGGPGNAGAANGQAVRAAPLFGPRSTEQEVMVAAAAAAAAAASATAIGSGPTGALYTGHLLDLLSRLLAKHLELTTPDLRSILSSMTALTSGPPHDAAALANAPALLSVETSLNSMRRLLRELVLFIDGAYAFASGFPHASSSDSDYAIVRFVESLLSRACLVISPPLESLSPADFTPHEAALSLKTAHFMSNRVIPKVAERAARERTADRGVGVHLAEAELAAVAAIARCHDFVSRCLIIRVESCFETFYGQAQAEVQASKETGSGDFLDEQELLESAEAAAIEASSQMASSAGSPGSPRFSGFRLFSAFSSTNTNVASGDSLSSGSRASLSPGHLPEGASSPGNLSRSPSISGIVSRAGSSRPPSPTPSVTSARSLASMSAPGPGAGASLGEGPGSGAADAAGRFRSGLGLKFFQLADSEVGLYIQSTLSALDVPGDVRNIVALAVAERSRDLLLGRLCGLAAGAVGSKQAKDPSRGSGAPAAGPRGSLGVAPLGDLPGGARRSFGGPGGGPGAGLGSGGAPGLAGASTPGASRDLPNASTLFSEADSSEAGVDRAGAYAICVLVAVLTRSINQSVGNLGMCEALFFDVAEIARVLSLSTTKLSSLSLRGISCSSRTERDNLARAIYRHRSLLGSWSTANRNRRRACENLIKQLGYSV</sequence>
<feature type="region of interest" description="Disordered" evidence="1">
    <location>
        <begin position="765"/>
        <end position="789"/>
    </location>
</feature>
<dbReference type="STRING" id="691883.A0A058Z5M8"/>
<feature type="compositionally biased region" description="Polar residues" evidence="1">
    <location>
        <begin position="1123"/>
        <end position="1135"/>
    </location>
</feature>
<feature type="compositionally biased region" description="Gly residues" evidence="1">
    <location>
        <begin position="1288"/>
        <end position="1305"/>
    </location>
</feature>
<dbReference type="GO" id="GO:0006886">
    <property type="term" value="P:intracellular protein transport"/>
    <property type="evidence" value="ECO:0007669"/>
    <property type="project" value="InterPro"/>
</dbReference>
<dbReference type="Pfam" id="PF20651">
    <property type="entry name" value="EXOC6_Sec15_N"/>
    <property type="match status" value="1"/>
</dbReference>
<dbReference type="GO" id="GO:0000145">
    <property type="term" value="C:exocyst"/>
    <property type="evidence" value="ECO:0007669"/>
    <property type="project" value="TreeGrafter"/>
</dbReference>
<evidence type="ECO:0000259" key="2">
    <source>
        <dbReference type="Pfam" id="PF20651"/>
    </source>
</evidence>
<dbReference type="PANTHER" id="PTHR12702:SF0">
    <property type="entry name" value="EXOCYST COMPLEX COMPONENT 6"/>
    <property type="match status" value="1"/>
</dbReference>
<dbReference type="InterPro" id="IPR007225">
    <property type="entry name" value="EXOC6/Sec15"/>
</dbReference>
<reference evidence="3" key="1">
    <citation type="submission" date="2013-04" db="EMBL/GenBank/DDBJ databases">
        <title>The Genome Sequence of Fonticula alba ATCC 38817.</title>
        <authorList>
            <consortium name="The Broad Institute Genomics Platform"/>
            <person name="Russ C."/>
            <person name="Cuomo C."/>
            <person name="Burger G."/>
            <person name="Gray M.W."/>
            <person name="Holland P.W.H."/>
            <person name="King N."/>
            <person name="Lang F.B.F."/>
            <person name="Roger A.J."/>
            <person name="Ruiz-Trillo I."/>
            <person name="Brown M."/>
            <person name="Walker B."/>
            <person name="Young S."/>
            <person name="Zeng Q."/>
            <person name="Gargeya S."/>
            <person name="Fitzgerald M."/>
            <person name="Haas B."/>
            <person name="Abouelleil A."/>
            <person name="Allen A.W."/>
            <person name="Alvarado L."/>
            <person name="Arachchi H.M."/>
            <person name="Berlin A.M."/>
            <person name="Chapman S.B."/>
            <person name="Gainer-Dewar J."/>
            <person name="Goldberg J."/>
            <person name="Griggs A."/>
            <person name="Gujja S."/>
            <person name="Hansen M."/>
            <person name="Howarth C."/>
            <person name="Imamovic A."/>
            <person name="Ireland A."/>
            <person name="Larimer J."/>
            <person name="McCowan C."/>
            <person name="Murphy C."/>
            <person name="Pearson M."/>
            <person name="Poon T.W."/>
            <person name="Priest M."/>
            <person name="Roberts A."/>
            <person name="Saif S."/>
            <person name="Shea T."/>
            <person name="Sisk P."/>
            <person name="Sykes S."/>
            <person name="Wortman J."/>
            <person name="Nusbaum C."/>
            <person name="Birren B."/>
        </authorList>
    </citation>
    <scope>NUCLEOTIDE SEQUENCE [LARGE SCALE GENOMIC DNA]</scope>
    <source>
        <strain evidence="3">ATCC 38817</strain>
    </source>
</reference>
<dbReference type="InterPro" id="IPR048359">
    <property type="entry name" value="EXOC6_Sec15_N"/>
</dbReference>
<feature type="compositionally biased region" description="Low complexity" evidence="1">
    <location>
        <begin position="174"/>
        <end position="183"/>
    </location>
</feature>
<dbReference type="GO" id="GO:0090522">
    <property type="term" value="P:vesicle tethering involved in exocytosis"/>
    <property type="evidence" value="ECO:0007669"/>
    <property type="project" value="InterPro"/>
</dbReference>
<feature type="region of interest" description="Disordered" evidence="1">
    <location>
        <begin position="61"/>
        <end position="93"/>
    </location>
</feature>
<evidence type="ECO:0000313" key="4">
    <source>
        <dbReference type="Proteomes" id="UP000030693"/>
    </source>
</evidence>
<feature type="region of interest" description="Disordered" evidence="1">
    <location>
        <begin position="126"/>
        <end position="187"/>
    </location>
</feature>
<accession>A0A058Z5M8</accession>
<feature type="compositionally biased region" description="Low complexity" evidence="1">
    <location>
        <begin position="1137"/>
        <end position="1165"/>
    </location>
</feature>
<feature type="domain" description="Exocyst complex component EXOC6/Sec15 N-terminal" evidence="2">
    <location>
        <begin position="274"/>
        <end position="387"/>
    </location>
</feature>
<feature type="compositionally biased region" description="Basic and acidic residues" evidence="1">
    <location>
        <begin position="619"/>
        <end position="629"/>
    </location>
</feature>
<protein>
    <recommendedName>
        <fullName evidence="2">Exocyst complex component EXOC6/Sec15 N-terminal domain-containing protein</fullName>
    </recommendedName>
</protein>
<dbReference type="PANTHER" id="PTHR12702">
    <property type="entry name" value="SEC15"/>
    <property type="match status" value="1"/>
</dbReference>
<gene>
    <name evidence="3" type="ORF">H696_03847</name>
</gene>
<evidence type="ECO:0000313" key="3">
    <source>
        <dbReference type="EMBL" id="KCV69416.1"/>
    </source>
</evidence>
<dbReference type="GO" id="GO:0006893">
    <property type="term" value="P:Golgi to plasma membrane transport"/>
    <property type="evidence" value="ECO:0007669"/>
    <property type="project" value="TreeGrafter"/>
</dbReference>
<feature type="compositionally biased region" description="Low complexity" evidence="1">
    <location>
        <begin position="1099"/>
        <end position="1113"/>
    </location>
</feature>
<feature type="compositionally biased region" description="Gly residues" evidence="1">
    <location>
        <begin position="1166"/>
        <end position="1178"/>
    </location>
</feature>
<organism evidence="3">
    <name type="scientific">Fonticula alba</name>
    <name type="common">Slime mold</name>
    <dbReference type="NCBI Taxonomy" id="691883"/>
    <lineage>
        <taxon>Eukaryota</taxon>
        <taxon>Rotosphaerida</taxon>
        <taxon>Fonticulaceae</taxon>
        <taxon>Fonticula</taxon>
    </lineage>
</organism>
<keyword evidence="4" id="KW-1185">Reference proteome</keyword>
<feature type="region of interest" description="Disordered" evidence="1">
    <location>
        <begin position="608"/>
        <end position="643"/>
    </location>
</feature>
<dbReference type="EMBL" id="KB932206">
    <property type="protein sequence ID" value="KCV69416.1"/>
    <property type="molecule type" value="Genomic_DNA"/>
</dbReference>
<dbReference type="GeneID" id="20528572"/>
<dbReference type="Proteomes" id="UP000030693">
    <property type="component" value="Unassembled WGS sequence"/>
</dbReference>
<feature type="compositionally biased region" description="Low complexity" evidence="1">
    <location>
        <begin position="775"/>
        <end position="789"/>
    </location>
</feature>
<dbReference type="GO" id="GO:0016020">
    <property type="term" value="C:membrane"/>
    <property type="evidence" value="ECO:0007669"/>
    <property type="project" value="TreeGrafter"/>
</dbReference>
<feature type="region of interest" description="Disordered" evidence="1">
    <location>
        <begin position="1099"/>
        <end position="1181"/>
    </location>
</feature>
<feature type="compositionally biased region" description="Low complexity" evidence="1">
    <location>
        <begin position="1258"/>
        <end position="1270"/>
    </location>
</feature>
<name>A0A058Z5M8_FONAL</name>
<evidence type="ECO:0000256" key="1">
    <source>
        <dbReference type="SAM" id="MobiDB-lite"/>
    </source>
</evidence>
<feature type="region of interest" description="Disordered" evidence="1">
    <location>
        <begin position="1250"/>
        <end position="1313"/>
    </location>
</feature>
<dbReference type="RefSeq" id="XP_009495981.1">
    <property type="nucleotide sequence ID" value="XM_009497706.1"/>
</dbReference>
<proteinExistence type="predicted"/>